<dbReference type="GO" id="GO:0010557">
    <property type="term" value="P:positive regulation of macromolecule biosynthetic process"/>
    <property type="evidence" value="ECO:0007669"/>
    <property type="project" value="UniProtKB-ARBA"/>
</dbReference>
<feature type="compositionally biased region" description="Low complexity" evidence="13">
    <location>
        <begin position="265"/>
        <end position="281"/>
    </location>
</feature>
<evidence type="ECO:0000256" key="3">
    <source>
        <dbReference type="ARBA" id="ARBA00022723"/>
    </source>
</evidence>
<feature type="compositionally biased region" description="Polar residues" evidence="13">
    <location>
        <begin position="497"/>
        <end position="520"/>
    </location>
</feature>
<feature type="compositionally biased region" description="Polar residues" evidence="13">
    <location>
        <begin position="364"/>
        <end position="394"/>
    </location>
</feature>
<keyword evidence="5 11" id="KW-0862">Zinc</keyword>
<feature type="compositionally biased region" description="Polar residues" evidence="13">
    <location>
        <begin position="588"/>
        <end position="608"/>
    </location>
</feature>
<dbReference type="Gene3D" id="3.30.40.10">
    <property type="entry name" value="Zinc/RING finger domain, C3HC4 (zinc finger)"/>
    <property type="match status" value="1"/>
</dbReference>
<feature type="compositionally biased region" description="Polar residues" evidence="13">
    <location>
        <begin position="1110"/>
        <end position="1126"/>
    </location>
</feature>
<feature type="region of interest" description="Disordered" evidence="13">
    <location>
        <begin position="708"/>
        <end position="838"/>
    </location>
</feature>
<dbReference type="PROSITE" id="PS50103">
    <property type="entry name" value="ZF_C3H1"/>
    <property type="match status" value="1"/>
</dbReference>
<feature type="zinc finger region" description="C3H1-type" evidence="11">
    <location>
        <begin position="202"/>
        <end position="229"/>
    </location>
</feature>
<evidence type="ECO:0000256" key="13">
    <source>
        <dbReference type="SAM" id="MobiDB-lite"/>
    </source>
</evidence>
<reference evidence="16" key="1">
    <citation type="submission" date="2020-02" db="EMBL/GenBank/DDBJ databases">
        <authorList>
            <person name="Palmer J.M."/>
        </authorList>
    </citation>
    <scope>NUCLEOTIDE SEQUENCE</scope>
    <source>
        <strain evidence="16">EPUS1.4</strain>
        <tissue evidence="16">Thallus</tissue>
    </source>
</reference>
<proteinExistence type="predicted"/>
<feature type="region of interest" description="Disordered" evidence="13">
    <location>
        <begin position="548"/>
        <end position="650"/>
    </location>
</feature>
<dbReference type="CDD" id="cd12438">
    <property type="entry name" value="RRM_CNOT4"/>
    <property type="match status" value="1"/>
</dbReference>
<feature type="compositionally biased region" description="Polar residues" evidence="13">
    <location>
        <begin position="748"/>
        <end position="763"/>
    </location>
</feature>
<dbReference type="Gene3D" id="3.30.70.330">
    <property type="match status" value="1"/>
</dbReference>
<feature type="compositionally biased region" description="Acidic residues" evidence="13">
    <location>
        <begin position="1395"/>
        <end position="1417"/>
    </location>
</feature>
<evidence type="ECO:0000256" key="6">
    <source>
        <dbReference type="ARBA" id="ARBA00022884"/>
    </source>
</evidence>
<feature type="region of interest" description="Disordered" evidence="13">
    <location>
        <begin position="1393"/>
        <end position="1417"/>
    </location>
</feature>
<keyword evidence="17" id="KW-1185">Reference proteome</keyword>
<sequence length="1509" mass="162173">MSRPQDSIIDDDEESCPLCIEEFDLTDKNFKPCPCGYQICQFCFNSLKNTYEKSTCPNCRRVYDEKTIQFKIPSKEDIVHDKENKARKQAATKRKEVEKREVETSNRRNLAGVRVKQQNLVYVIGLVPSVKDESTLLQTLRGPQYFGQYGEIDKIVVSKSKPGATSQGIGVYITYATKEAAALCIEVVDGSMNGDRVLRAQYGTTKYCSAYLRGEVCNNKSCTFLHETGEEGHGTTLENDSSHPKAVSRPNYTSQTSNVQNTTRPMQPAAAPGPASSQPMGRETSKDGTKDRINSVDTSALPSTASWANKDNSVSATKTGQTNQAEGSSSASPHIAHVAPSTKKDEDNAQHESAVAAEVPEPSGPSTVLQPQLSQEKQESVPSSSGRTSPMSASAHSSLFDKLVTNVNSPGFRFSFDEKAFTNDELAAIERCPTMIDPYGGAKRRLMRVKEAERLKEQLDAQAKLQGPSTAAGAAPEEENIESGSLALGGEPEEGSRNFSAGSAIQRPNQSSNAGSSLNDQVSALSLNSRSLTPQQRQQLALLSSPNVQQAPGLGQPNQQSFGLSTFGDQRHGSYQNQQYDPTHGHARQSSRYSFANDSVKTNNPPRFSTQQQQSGPTPQHFYPSGVQGPPPGLKTAGTPPISGGGMFAQGHGFTSNMNAGFGAAKDANSEMLLRGRSGTGSGHDGSKRGGVVDLADPSILQARLHQNTSGSGQGLFGGQHPDDQDFPPLAPPMKLRETLPTAKSRIHSVQGSLDSPVRSSTPRIPPGLSLPHAHPSPSSSEDVETKSKEMKPCSNMTGPVIPALPILPIGHRPTTPRQKAVTTPVTSQSAEHAKDVAVPKSVKDRITAEEKVDAVLETIARTININPRSAETQSSGAEDTSKNAPKTGGAPKHDAIGNSDTQSSSQKTTVMPPRKLDISAALAQKPQLGVSTSTMNPQVLSQSMVATPITIESFPSTPPAHTIKSPDWTSAGRPRTLRLTTTTTPKAEAALSPAVTERSGTLSAAVLKQTSRQPSLSSISRSRPSTPTVSEVGTSTGISRAGSPPPSDLVGSAPERNKSKSQAKKERRAKSKTTPDSRDDEFVVSTPTIAEEVGPIISRQKKKKRTQEKSSQISPDAESADTSNPEPAGATPAEKASKMESRKSTKDTSSISSQDRPLADTRKHNVKARPGKAKGDKGNTRAASNDKNNQGTAEGSARKAYTLHDLLNDAANLPATEHALSELLNASISATSTLLQELFESKEIDINSALFNTPPLTSYKLPPQPCKGADYLDANGYTMNSPFGEIYISGSERKQLLQGREVRHSDPNKPQNVLKRNMITPTGAIFRHLSAEDEEKVLGLEKRMRENEEKYGVSGKGELKPLDAMDFMNLTGGLQELMAFPPLHRISLLTSEPGTEDAEDDDADLGENGSDETEDEMAPLASGFGAAPEGPMRKPMTPTTMKKKAEALMAVNLRNLDVDKLQKRIRETQVEMEGARKEMEALEKKAARKAKDVARWREALLKEIGRGL</sequence>
<dbReference type="SMART" id="SM00361">
    <property type="entry name" value="RRM_1"/>
    <property type="match status" value="1"/>
</dbReference>
<feature type="compositionally biased region" description="Polar residues" evidence="13">
    <location>
        <begin position="548"/>
        <end position="581"/>
    </location>
</feature>
<dbReference type="FunFam" id="3.30.40.10:FF:000006">
    <property type="entry name" value="CCR4-NOT transcription complex subunit 4"/>
    <property type="match status" value="1"/>
</dbReference>
<protein>
    <recommendedName>
        <fullName evidence="18">RING-type domain-containing protein</fullName>
    </recommendedName>
</protein>
<gene>
    <name evidence="16" type="ORF">GJ744_010589</name>
</gene>
<feature type="compositionally biased region" description="Basic residues" evidence="13">
    <location>
        <begin position="1060"/>
        <end position="1072"/>
    </location>
</feature>
<dbReference type="Proteomes" id="UP000606974">
    <property type="component" value="Unassembled WGS sequence"/>
</dbReference>
<keyword evidence="6" id="KW-0694">RNA-binding</keyword>
<keyword evidence="9" id="KW-0804">Transcription</keyword>
<feature type="domain" description="C3H1-type" evidence="15">
    <location>
        <begin position="202"/>
        <end position="229"/>
    </location>
</feature>
<feature type="coiled-coil region" evidence="12">
    <location>
        <begin position="80"/>
        <end position="108"/>
    </location>
</feature>
<dbReference type="GO" id="GO:0051254">
    <property type="term" value="P:positive regulation of RNA metabolic process"/>
    <property type="evidence" value="ECO:0007669"/>
    <property type="project" value="UniProtKB-ARBA"/>
</dbReference>
<dbReference type="InterPro" id="IPR012677">
    <property type="entry name" value="Nucleotide-bd_a/b_plait_sf"/>
</dbReference>
<keyword evidence="10" id="KW-0539">Nucleus</keyword>
<feature type="domain" description="RING-type" evidence="14">
    <location>
        <begin position="16"/>
        <end position="60"/>
    </location>
</feature>
<keyword evidence="8 12" id="KW-0175">Coiled coil</keyword>
<organism evidence="16 17">
    <name type="scientific">Endocarpon pusillum</name>
    <dbReference type="NCBI Taxonomy" id="364733"/>
    <lineage>
        <taxon>Eukaryota</taxon>
        <taxon>Fungi</taxon>
        <taxon>Dikarya</taxon>
        <taxon>Ascomycota</taxon>
        <taxon>Pezizomycotina</taxon>
        <taxon>Eurotiomycetes</taxon>
        <taxon>Chaetothyriomycetidae</taxon>
        <taxon>Verrucariales</taxon>
        <taxon>Verrucariaceae</taxon>
        <taxon>Endocarpon</taxon>
    </lineage>
</organism>
<evidence type="ECO:0000256" key="11">
    <source>
        <dbReference type="PROSITE-ProRule" id="PRU00723"/>
    </source>
</evidence>
<feature type="region of interest" description="Disordered" evidence="13">
    <location>
        <begin position="460"/>
        <end position="520"/>
    </location>
</feature>
<feature type="compositionally biased region" description="Polar residues" evidence="13">
    <location>
        <begin position="899"/>
        <end position="910"/>
    </location>
</feature>
<feature type="region of interest" description="Disordered" evidence="13">
    <location>
        <begin position="674"/>
        <end position="693"/>
    </location>
</feature>
<feature type="region of interest" description="Disordered" evidence="13">
    <location>
        <begin position="867"/>
        <end position="912"/>
    </location>
</feature>
<dbReference type="GO" id="GO:0000956">
    <property type="term" value="P:nuclear-transcribed mRNA catabolic process"/>
    <property type="evidence" value="ECO:0007669"/>
    <property type="project" value="UniProtKB-ARBA"/>
</dbReference>
<evidence type="ECO:0000256" key="8">
    <source>
        <dbReference type="ARBA" id="ARBA00023054"/>
    </source>
</evidence>
<keyword evidence="7" id="KW-0805">Transcription regulation</keyword>
<name>A0A8H7E9H1_9EURO</name>
<dbReference type="GO" id="GO:0030015">
    <property type="term" value="C:CCR4-NOT core complex"/>
    <property type="evidence" value="ECO:0007669"/>
    <property type="project" value="UniProtKB-ARBA"/>
</dbReference>
<dbReference type="InterPro" id="IPR039780">
    <property type="entry name" value="Mot2"/>
</dbReference>
<feature type="compositionally biased region" description="Polar residues" evidence="13">
    <location>
        <begin position="867"/>
        <end position="885"/>
    </location>
</feature>
<keyword evidence="4 11" id="KW-0863">Zinc-finger</keyword>
<feature type="compositionally biased region" description="Low complexity" evidence="13">
    <location>
        <begin position="1011"/>
        <end position="1031"/>
    </location>
</feature>
<dbReference type="PANTHER" id="PTHR12603">
    <property type="entry name" value="CCR4-NOT TRANSCRIPTION COMPLEX RELATED"/>
    <property type="match status" value="1"/>
</dbReference>
<dbReference type="GO" id="GO:0005634">
    <property type="term" value="C:nucleus"/>
    <property type="evidence" value="ECO:0007669"/>
    <property type="project" value="UniProtKB-SubCell"/>
</dbReference>
<accession>A0A8H7E9H1</accession>
<feature type="compositionally biased region" description="Polar residues" evidence="13">
    <location>
        <begin position="1182"/>
        <end position="1194"/>
    </location>
</feature>
<comment type="subcellular location">
    <subcellularLocation>
        <location evidence="1">Nucleus</location>
    </subcellularLocation>
</comment>
<dbReference type="OrthoDB" id="1923159at2759"/>
<feature type="compositionally biased region" description="Low complexity" evidence="13">
    <location>
        <begin position="767"/>
        <end position="781"/>
    </location>
</feature>
<dbReference type="FunFam" id="3.30.70.330:FF:000257">
    <property type="entry name" value="CCR4-NOT core complex subunit Not4"/>
    <property type="match status" value="1"/>
</dbReference>
<evidence type="ECO:0000313" key="17">
    <source>
        <dbReference type="Proteomes" id="UP000606974"/>
    </source>
</evidence>
<feature type="region of interest" description="Disordered" evidence="13">
    <location>
        <begin position="957"/>
        <end position="1197"/>
    </location>
</feature>
<dbReference type="PANTHER" id="PTHR12603:SF0">
    <property type="entry name" value="CCR4-NOT TRANSCRIPTION COMPLEX SUBUNIT 4"/>
    <property type="match status" value="1"/>
</dbReference>
<dbReference type="InterPro" id="IPR039515">
    <property type="entry name" value="NOT4_mRING-HC-C4C4"/>
</dbReference>
<feature type="coiled-coil region" evidence="12">
    <location>
        <begin position="1459"/>
        <end position="1500"/>
    </location>
</feature>
<feature type="compositionally biased region" description="Polar residues" evidence="13">
    <location>
        <begin position="250"/>
        <end position="264"/>
    </location>
</feature>
<evidence type="ECO:0008006" key="18">
    <source>
        <dbReference type="Google" id="ProtNLM"/>
    </source>
</evidence>
<feature type="compositionally biased region" description="Low complexity" evidence="13">
    <location>
        <begin position="609"/>
        <end position="620"/>
    </location>
</feature>
<dbReference type="SUPFAM" id="SSF57850">
    <property type="entry name" value="RING/U-box"/>
    <property type="match status" value="1"/>
</dbReference>
<feature type="compositionally biased region" description="Basic and acidic residues" evidence="13">
    <location>
        <begin position="1136"/>
        <end position="1147"/>
    </location>
</feature>
<dbReference type="GO" id="GO:0061630">
    <property type="term" value="F:ubiquitin protein ligase activity"/>
    <property type="evidence" value="ECO:0007669"/>
    <property type="project" value="UniProtKB-ARBA"/>
</dbReference>
<evidence type="ECO:0000313" key="16">
    <source>
        <dbReference type="EMBL" id="KAF7513193.1"/>
    </source>
</evidence>
<evidence type="ECO:0000256" key="4">
    <source>
        <dbReference type="ARBA" id="ARBA00022771"/>
    </source>
</evidence>
<dbReference type="InterPro" id="IPR035979">
    <property type="entry name" value="RBD_domain_sf"/>
</dbReference>
<evidence type="ECO:0000256" key="12">
    <source>
        <dbReference type="SAM" id="Coils"/>
    </source>
</evidence>
<dbReference type="GO" id="GO:0016567">
    <property type="term" value="P:protein ubiquitination"/>
    <property type="evidence" value="ECO:0007669"/>
    <property type="project" value="TreeGrafter"/>
</dbReference>
<keyword evidence="3 11" id="KW-0479">Metal-binding</keyword>
<dbReference type="PROSITE" id="PS50089">
    <property type="entry name" value="ZF_RING_2"/>
    <property type="match status" value="1"/>
</dbReference>
<evidence type="ECO:0000256" key="7">
    <source>
        <dbReference type="ARBA" id="ARBA00023015"/>
    </source>
</evidence>
<evidence type="ECO:0000256" key="10">
    <source>
        <dbReference type="ARBA" id="ARBA00023242"/>
    </source>
</evidence>
<evidence type="ECO:0000256" key="2">
    <source>
        <dbReference type="ARBA" id="ARBA00022491"/>
    </source>
</evidence>
<dbReference type="GO" id="GO:0003723">
    <property type="term" value="F:RNA binding"/>
    <property type="evidence" value="ECO:0007669"/>
    <property type="project" value="UniProtKB-KW"/>
</dbReference>
<dbReference type="InterPro" id="IPR034261">
    <property type="entry name" value="CNOT4_RRM"/>
</dbReference>
<feature type="region of interest" description="Disordered" evidence="13">
    <location>
        <begin position="231"/>
        <end position="394"/>
    </location>
</feature>
<feature type="compositionally biased region" description="Basic and acidic residues" evidence="13">
    <location>
        <begin position="283"/>
        <end position="294"/>
    </location>
</feature>
<dbReference type="GO" id="GO:0008270">
    <property type="term" value="F:zinc ion binding"/>
    <property type="evidence" value="ECO:0007669"/>
    <property type="project" value="UniProtKB-KW"/>
</dbReference>
<comment type="caution">
    <text evidence="16">The sequence shown here is derived from an EMBL/GenBank/DDBJ whole genome shotgun (WGS) entry which is preliminary data.</text>
</comment>
<dbReference type="CDD" id="cd16618">
    <property type="entry name" value="mRING-HC-C4C4_CNOT4"/>
    <property type="match status" value="1"/>
</dbReference>
<evidence type="ECO:0000259" key="14">
    <source>
        <dbReference type="PROSITE" id="PS50089"/>
    </source>
</evidence>
<keyword evidence="2" id="KW-0678">Repressor</keyword>
<feature type="compositionally biased region" description="Low complexity" evidence="13">
    <location>
        <begin position="974"/>
        <end position="986"/>
    </location>
</feature>
<feature type="compositionally biased region" description="Polar residues" evidence="13">
    <location>
        <begin position="295"/>
        <end position="332"/>
    </location>
</feature>
<evidence type="ECO:0000256" key="5">
    <source>
        <dbReference type="ARBA" id="ARBA00022833"/>
    </source>
</evidence>
<dbReference type="Pfam" id="PF14570">
    <property type="entry name" value="zf-RING_4"/>
    <property type="match status" value="1"/>
</dbReference>
<evidence type="ECO:0000259" key="15">
    <source>
        <dbReference type="PROSITE" id="PS50103"/>
    </source>
</evidence>
<evidence type="ECO:0000256" key="9">
    <source>
        <dbReference type="ARBA" id="ARBA00023163"/>
    </source>
</evidence>
<dbReference type="InterPro" id="IPR001841">
    <property type="entry name" value="Znf_RING"/>
</dbReference>
<feature type="compositionally biased region" description="Polar residues" evidence="13">
    <location>
        <begin position="816"/>
        <end position="831"/>
    </location>
</feature>
<dbReference type="InterPro" id="IPR000571">
    <property type="entry name" value="Znf_CCCH"/>
</dbReference>
<dbReference type="InterPro" id="IPR003954">
    <property type="entry name" value="RRM_euk-type"/>
</dbReference>
<dbReference type="EMBL" id="JAACFV010000007">
    <property type="protein sequence ID" value="KAF7513193.1"/>
    <property type="molecule type" value="Genomic_DNA"/>
</dbReference>
<evidence type="ECO:0000256" key="1">
    <source>
        <dbReference type="ARBA" id="ARBA00004123"/>
    </source>
</evidence>
<dbReference type="InterPro" id="IPR013083">
    <property type="entry name" value="Znf_RING/FYVE/PHD"/>
</dbReference>
<dbReference type="SUPFAM" id="SSF54928">
    <property type="entry name" value="RNA-binding domain, RBD"/>
    <property type="match status" value="1"/>
</dbReference>